<comment type="similarity">
    <text evidence="1 2">Belongs to the DTD family.</text>
</comment>
<dbReference type="AlphaFoldDB" id="A0A9D1IQI3"/>
<dbReference type="EC" id="3.1.1.-" evidence="2"/>
<dbReference type="GO" id="GO:0000049">
    <property type="term" value="F:tRNA binding"/>
    <property type="evidence" value="ECO:0007669"/>
    <property type="project" value="UniProtKB-UniRule"/>
</dbReference>
<dbReference type="InterPro" id="IPR023509">
    <property type="entry name" value="DTD-like_sf"/>
</dbReference>
<keyword evidence="2" id="KW-0694">RNA-binding</keyword>
<dbReference type="SUPFAM" id="SSF69500">
    <property type="entry name" value="DTD-like"/>
    <property type="match status" value="1"/>
</dbReference>
<dbReference type="EC" id="3.1.1.96" evidence="2"/>
<reference evidence="3" key="2">
    <citation type="journal article" date="2021" name="PeerJ">
        <title>Extensive microbial diversity within the chicken gut microbiome revealed by metagenomics and culture.</title>
        <authorList>
            <person name="Gilroy R."/>
            <person name="Ravi A."/>
            <person name="Getino M."/>
            <person name="Pursley I."/>
            <person name="Horton D.L."/>
            <person name="Alikhan N.F."/>
            <person name="Baker D."/>
            <person name="Gharbi K."/>
            <person name="Hall N."/>
            <person name="Watson M."/>
            <person name="Adriaenssens E.M."/>
            <person name="Foster-Nyarko E."/>
            <person name="Jarju S."/>
            <person name="Secka A."/>
            <person name="Antonio M."/>
            <person name="Oren A."/>
            <person name="Chaudhuri R.R."/>
            <person name="La Ragione R."/>
            <person name="Hildebrand F."/>
            <person name="Pallen M.J."/>
        </authorList>
    </citation>
    <scope>NUCLEOTIDE SEQUENCE</scope>
    <source>
        <strain evidence="3">CHK193-30670</strain>
    </source>
</reference>
<proteinExistence type="inferred from homology"/>
<dbReference type="EMBL" id="DVMT01000064">
    <property type="protein sequence ID" value="HIU40881.1"/>
    <property type="molecule type" value="Genomic_DNA"/>
</dbReference>
<comment type="catalytic activity">
    <reaction evidence="2">
        <text>glycyl-tRNA(Ala) + H2O = tRNA(Ala) + glycine + H(+)</text>
        <dbReference type="Rhea" id="RHEA:53744"/>
        <dbReference type="Rhea" id="RHEA-COMP:9657"/>
        <dbReference type="Rhea" id="RHEA-COMP:13640"/>
        <dbReference type="ChEBI" id="CHEBI:15377"/>
        <dbReference type="ChEBI" id="CHEBI:15378"/>
        <dbReference type="ChEBI" id="CHEBI:57305"/>
        <dbReference type="ChEBI" id="CHEBI:78442"/>
        <dbReference type="ChEBI" id="CHEBI:78522"/>
    </reaction>
</comment>
<dbReference type="PANTHER" id="PTHR10472">
    <property type="entry name" value="D-TYROSYL-TRNA TYR DEACYLASE"/>
    <property type="match status" value="1"/>
</dbReference>
<organism evidence="3 4">
    <name type="scientific">Candidatus Aphodocola excrementigallinarum</name>
    <dbReference type="NCBI Taxonomy" id="2840670"/>
    <lineage>
        <taxon>Bacteria</taxon>
        <taxon>Bacillati</taxon>
        <taxon>Bacillota</taxon>
        <taxon>Bacilli</taxon>
        <taxon>Candidatus Aphodocola</taxon>
    </lineage>
</organism>
<evidence type="ECO:0000313" key="4">
    <source>
        <dbReference type="Proteomes" id="UP000824074"/>
    </source>
</evidence>
<keyword evidence="2" id="KW-0820">tRNA-binding</keyword>
<evidence type="ECO:0000256" key="1">
    <source>
        <dbReference type="ARBA" id="ARBA00009673"/>
    </source>
</evidence>
<comment type="domain">
    <text evidence="2">A Gly-cisPro motif from one monomer fits into the active site of the other monomer to allow specific chiral rejection of L-amino acids.</text>
</comment>
<keyword evidence="2" id="KW-0963">Cytoplasm</keyword>
<comment type="caution">
    <text evidence="3">The sequence shown here is derived from an EMBL/GenBank/DDBJ whole genome shotgun (WGS) entry which is preliminary data.</text>
</comment>
<comment type="catalytic activity">
    <reaction evidence="2">
        <text>a D-aminoacyl-tRNA + H2O = a tRNA + a D-alpha-amino acid + H(+)</text>
        <dbReference type="Rhea" id="RHEA:13953"/>
        <dbReference type="Rhea" id="RHEA-COMP:10123"/>
        <dbReference type="Rhea" id="RHEA-COMP:10124"/>
        <dbReference type="ChEBI" id="CHEBI:15377"/>
        <dbReference type="ChEBI" id="CHEBI:15378"/>
        <dbReference type="ChEBI" id="CHEBI:59871"/>
        <dbReference type="ChEBI" id="CHEBI:78442"/>
        <dbReference type="ChEBI" id="CHEBI:79333"/>
        <dbReference type="EC" id="3.1.1.96"/>
    </reaction>
</comment>
<dbReference type="NCBIfam" id="TIGR00256">
    <property type="entry name" value="D-aminoacyl-tRNA deacylase"/>
    <property type="match status" value="1"/>
</dbReference>
<evidence type="ECO:0000256" key="2">
    <source>
        <dbReference type="HAMAP-Rule" id="MF_00518"/>
    </source>
</evidence>
<dbReference type="GO" id="GO:0005737">
    <property type="term" value="C:cytoplasm"/>
    <property type="evidence" value="ECO:0007669"/>
    <property type="project" value="UniProtKB-SubCell"/>
</dbReference>
<protein>
    <recommendedName>
        <fullName evidence="2">D-aminoacyl-tRNA deacylase</fullName>
        <shortName evidence="2">DTD</shortName>
        <ecNumber evidence="2">3.1.1.96</ecNumber>
    </recommendedName>
    <alternativeName>
        <fullName evidence="2">Gly-tRNA(Ala) deacylase</fullName>
        <ecNumber evidence="2">3.1.1.-</ecNumber>
    </alternativeName>
</protein>
<accession>A0A9D1IQI3</accession>
<comment type="function">
    <text evidence="2">An aminoacyl-tRNA editing enzyme that deacylates mischarged D-aminoacyl-tRNAs. Also deacylates mischarged glycyl-tRNA(Ala), protecting cells against glycine mischarging by AlaRS. Acts via tRNA-based rather than protein-based catalysis; rejects L-amino acids rather than detecting D-amino acids in the active site. By recycling D-aminoacyl-tRNA to D-amino acids and free tRNA molecules, this enzyme counteracts the toxicity associated with the formation of D-aminoacyl-tRNA entities in vivo and helps enforce protein L-homochirality.</text>
</comment>
<dbReference type="GO" id="GO:0019478">
    <property type="term" value="P:D-amino acid catabolic process"/>
    <property type="evidence" value="ECO:0007669"/>
    <property type="project" value="UniProtKB-UniRule"/>
</dbReference>
<dbReference type="FunFam" id="3.50.80.10:FF:000001">
    <property type="entry name" value="D-aminoacyl-tRNA deacylase"/>
    <property type="match status" value="1"/>
</dbReference>
<comment type="subunit">
    <text evidence="2">Homodimer.</text>
</comment>
<sequence length="147" mass="16486">MRVIVQRSKKSNVKVEGKITGKIDNGLVLLTAFTNGDDKTIVDKMVNKIVNLRIFSDSNDKLNLSLKDVKGSILSISQFTLYAKLNGRRPSFTDSLNYNEAKDLYDYFNEKLKEENVKVEEGIFGADMLVSIENDGPVTIIIDSSDF</sequence>
<feature type="short sequence motif" description="Gly-cisPro motif, important for rejection of L-amino acids" evidence="2">
    <location>
        <begin position="136"/>
        <end position="137"/>
    </location>
</feature>
<dbReference type="Proteomes" id="UP000824074">
    <property type="component" value="Unassembled WGS sequence"/>
</dbReference>
<dbReference type="InterPro" id="IPR003732">
    <property type="entry name" value="Daa-tRNA_deacyls_DTD"/>
</dbReference>
<dbReference type="Pfam" id="PF02580">
    <property type="entry name" value="Tyr_Deacylase"/>
    <property type="match status" value="1"/>
</dbReference>
<keyword evidence="2 3" id="KW-0378">Hydrolase</keyword>
<reference evidence="3" key="1">
    <citation type="submission" date="2020-10" db="EMBL/GenBank/DDBJ databases">
        <authorList>
            <person name="Gilroy R."/>
        </authorList>
    </citation>
    <scope>NUCLEOTIDE SEQUENCE</scope>
    <source>
        <strain evidence="3">CHK193-30670</strain>
    </source>
</reference>
<dbReference type="Gene3D" id="3.50.80.10">
    <property type="entry name" value="D-tyrosyl-tRNA(Tyr) deacylase"/>
    <property type="match status" value="1"/>
</dbReference>
<name>A0A9D1IQI3_9FIRM</name>
<dbReference type="GO" id="GO:0043908">
    <property type="term" value="F:Ser(Gly)-tRNA(Ala) hydrolase activity"/>
    <property type="evidence" value="ECO:0007669"/>
    <property type="project" value="UniProtKB-UniRule"/>
</dbReference>
<dbReference type="GO" id="GO:0106026">
    <property type="term" value="F:Gly-tRNA(Ala) deacylase activity"/>
    <property type="evidence" value="ECO:0007669"/>
    <property type="project" value="UniProtKB-UniRule"/>
</dbReference>
<dbReference type="HAMAP" id="MF_00518">
    <property type="entry name" value="Deacylase_Dtd"/>
    <property type="match status" value="1"/>
</dbReference>
<dbReference type="PANTHER" id="PTHR10472:SF5">
    <property type="entry name" value="D-AMINOACYL-TRNA DEACYLASE 1"/>
    <property type="match status" value="1"/>
</dbReference>
<gene>
    <name evidence="2" type="primary">dtd</name>
    <name evidence="3" type="ORF">IAB68_06265</name>
</gene>
<evidence type="ECO:0000313" key="3">
    <source>
        <dbReference type="EMBL" id="HIU40881.1"/>
    </source>
</evidence>
<comment type="subcellular location">
    <subcellularLocation>
        <location evidence="2">Cytoplasm</location>
    </subcellularLocation>
</comment>
<dbReference type="GO" id="GO:0051500">
    <property type="term" value="F:D-tyrosyl-tRNA(Tyr) deacylase activity"/>
    <property type="evidence" value="ECO:0007669"/>
    <property type="project" value="TreeGrafter"/>
</dbReference>